<evidence type="ECO:0000313" key="3">
    <source>
        <dbReference type="EMBL" id="CAF9924555.1"/>
    </source>
</evidence>
<feature type="compositionally biased region" description="Polar residues" evidence="2">
    <location>
        <begin position="478"/>
        <end position="493"/>
    </location>
</feature>
<proteinExistence type="predicted"/>
<gene>
    <name evidence="3" type="ORF">GOMPHAMPRED_003673</name>
</gene>
<dbReference type="PANTHER" id="PTHR16222">
    <property type="entry name" value="ADP-RIBOSYLGLYCOHYDROLASE"/>
    <property type="match status" value="1"/>
</dbReference>
<dbReference type="Proteomes" id="UP000664169">
    <property type="component" value="Unassembled WGS sequence"/>
</dbReference>
<evidence type="ECO:0000256" key="1">
    <source>
        <dbReference type="PIRSR" id="PIRSR605502-1"/>
    </source>
</evidence>
<dbReference type="Pfam" id="PF03747">
    <property type="entry name" value="ADP_ribosyl_GH"/>
    <property type="match status" value="1"/>
</dbReference>
<comment type="cofactor">
    <cofactor evidence="1">
        <name>Mg(2+)</name>
        <dbReference type="ChEBI" id="CHEBI:18420"/>
    </cofactor>
    <text evidence="1">Binds 2 magnesium ions per subunit.</text>
</comment>
<sequence length="672" mass="72088">MTDFFSTSHAFVRMLAADKARGILIGSALGDALGLYTEFLSKSRAKQQYPQGIKFGSTDLCGDMHRDKFVKGSWTDDTDHALLLVLSYLHYYGEHQKAPSVEHLAQDFAMRLNCWCEQGLLALSEPRRGLGQTIATVATAPEYLDNPKAMGMKIWMTACADSKPASNGSLMRAYPLGVMAASYDSEEEAYQLAVDISRTTHAEPRCSLACCTLIAVLRGILRGEILNEADLDQTVTRVIEHIQANLKMLGSDFEKENVQQWLHLDEFKEHVNLGASFESLKLDETWKIGYVYKCLGAGILTLRLAMRGPSRADTFENLMLALTMEGGDADTNGAVAGALLGAWLGESKLPVAYTSKLHHYDWLHRKAIRFVHASGIQDQDGAQSWAEKSQDNDTDMYGGRQPLTQQELFERESSVMEMINSKHAQRKDEEASHNTSDPLAKQPITESAGAVASDSLAAESYAAGGDFADNRNAAPSGVSGTASTLNTTDTSAATRLDPTADSTDRDDGVDSAQQGPGGVKYAEGLGGQPDFPGTTTSQGYSGGPTGGISKTTGTDSDNLGSAASGSGNLDSGSGNSGATGTTSSSTDVAPSYVQDVYLGENNKPKGKNLKEDENLKGDRKTDYELGSKDDPGRAALQNFENSNASVSTGQTSVQRDIDGQNVYSELKSDDTT</sequence>
<dbReference type="AlphaFoldDB" id="A0A8H3FIY8"/>
<dbReference type="OrthoDB" id="2021138at2759"/>
<evidence type="ECO:0008006" key="5">
    <source>
        <dbReference type="Google" id="ProtNLM"/>
    </source>
</evidence>
<keyword evidence="4" id="KW-1185">Reference proteome</keyword>
<feature type="compositionally biased region" description="Basic and acidic residues" evidence="2">
    <location>
        <begin position="608"/>
        <end position="632"/>
    </location>
</feature>
<feature type="region of interest" description="Disordered" evidence="2">
    <location>
        <begin position="473"/>
        <end position="672"/>
    </location>
</feature>
<dbReference type="EMBL" id="CAJPDQ010000021">
    <property type="protein sequence ID" value="CAF9924555.1"/>
    <property type="molecule type" value="Genomic_DNA"/>
</dbReference>
<feature type="binding site" evidence="1">
    <location>
        <position position="330"/>
    </location>
    <ligand>
        <name>Mg(2+)</name>
        <dbReference type="ChEBI" id="CHEBI:18420"/>
        <label>1</label>
    </ligand>
</feature>
<organism evidence="3 4">
    <name type="scientific">Gomphillus americanus</name>
    <dbReference type="NCBI Taxonomy" id="1940652"/>
    <lineage>
        <taxon>Eukaryota</taxon>
        <taxon>Fungi</taxon>
        <taxon>Dikarya</taxon>
        <taxon>Ascomycota</taxon>
        <taxon>Pezizomycotina</taxon>
        <taxon>Lecanoromycetes</taxon>
        <taxon>OSLEUM clade</taxon>
        <taxon>Ostropomycetidae</taxon>
        <taxon>Ostropales</taxon>
        <taxon>Graphidaceae</taxon>
        <taxon>Gomphilloideae</taxon>
        <taxon>Gomphillus</taxon>
    </lineage>
</organism>
<accession>A0A8H3FIY8</accession>
<comment type="caution">
    <text evidence="3">The sequence shown here is derived from an EMBL/GenBank/DDBJ whole genome shotgun (WGS) entry which is preliminary data.</text>
</comment>
<feature type="compositionally biased region" description="Low complexity" evidence="2">
    <location>
        <begin position="555"/>
        <end position="586"/>
    </location>
</feature>
<feature type="binding site" evidence="1">
    <location>
        <position position="331"/>
    </location>
    <ligand>
        <name>Mg(2+)</name>
        <dbReference type="ChEBI" id="CHEBI:18420"/>
        <label>1</label>
    </ligand>
</feature>
<feature type="binding site" evidence="1">
    <location>
        <position position="77"/>
    </location>
    <ligand>
        <name>Mg(2+)</name>
        <dbReference type="ChEBI" id="CHEBI:18420"/>
        <label>1</label>
    </ligand>
</feature>
<dbReference type="Gene3D" id="1.10.4080.10">
    <property type="entry name" value="ADP-ribosylation/Crystallin J1"/>
    <property type="match status" value="1"/>
</dbReference>
<feature type="binding site" evidence="1">
    <location>
        <position position="75"/>
    </location>
    <ligand>
        <name>Mg(2+)</name>
        <dbReference type="ChEBI" id="CHEBI:18420"/>
        <label>1</label>
    </ligand>
</feature>
<dbReference type="InterPro" id="IPR005502">
    <property type="entry name" value="Ribosyl_crysJ1"/>
</dbReference>
<protein>
    <recommendedName>
        <fullName evidence="5">ADP-ribosylglycohydrolase</fullName>
    </recommendedName>
</protein>
<reference evidence="3" key="1">
    <citation type="submission" date="2021-03" db="EMBL/GenBank/DDBJ databases">
        <authorList>
            <person name="Tagirdzhanova G."/>
        </authorList>
    </citation>
    <scope>NUCLEOTIDE SEQUENCE</scope>
</reference>
<feature type="compositionally biased region" description="Polar residues" evidence="2">
    <location>
        <begin position="638"/>
        <end position="654"/>
    </location>
</feature>
<feature type="binding site" evidence="1">
    <location>
        <position position="328"/>
    </location>
    <ligand>
        <name>Mg(2+)</name>
        <dbReference type="ChEBI" id="CHEBI:18420"/>
        <label>1</label>
    </ligand>
</feature>
<evidence type="ECO:0000313" key="4">
    <source>
        <dbReference type="Proteomes" id="UP000664169"/>
    </source>
</evidence>
<dbReference type="PANTHER" id="PTHR16222:SF28">
    <property type="entry name" value="ADP-RIBOSYLGLYCOHYDROLASE"/>
    <property type="match status" value="1"/>
</dbReference>
<feature type="region of interest" description="Disordered" evidence="2">
    <location>
        <begin position="380"/>
        <end position="400"/>
    </location>
</feature>
<name>A0A8H3FIY8_9LECA</name>
<keyword evidence="1" id="KW-0460">Magnesium</keyword>
<feature type="region of interest" description="Disordered" evidence="2">
    <location>
        <begin position="421"/>
        <end position="451"/>
    </location>
</feature>
<dbReference type="SUPFAM" id="SSF101478">
    <property type="entry name" value="ADP-ribosylglycohydrolase"/>
    <property type="match status" value="1"/>
</dbReference>
<dbReference type="InterPro" id="IPR036705">
    <property type="entry name" value="Ribosyl_crysJ1_sf"/>
</dbReference>
<dbReference type="GO" id="GO:0046872">
    <property type="term" value="F:metal ion binding"/>
    <property type="evidence" value="ECO:0007669"/>
    <property type="project" value="UniProtKB-KW"/>
</dbReference>
<feature type="binding site" evidence="1">
    <location>
        <position position="76"/>
    </location>
    <ligand>
        <name>Mg(2+)</name>
        <dbReference type="ChEBI" id="CHEBI:18420"/>
        <label>1</label>
    </ligand>
</feature>
<evidence type="ECO:0000256" key="2">
    <source>
        <dbReference type="SAM" id="MobiDB-lite"/>
    </source>
</evidence>
<dbReference type="InterPro" id="IPR050792">
    <property type="entry name" value="ADP-ribosylglycohydrolase"/>
</dbReference>
<keyword evidence="1" id="KW-0479">Metal-binding</keyword>